<evidence type="ECO:0000313" key="1">
    <source>
        <dbReference type="EMBL" id="MBA6098959.1"/>
    </source>
</evidence>
<dbReference type="Proteomes" id="UP000545074">
    <property type="component" value="Unassembled WGS sequence"/>
</dbReference>
<proteinExistence type="predicted"/>
<evidence type="ECO:0000313" key="2">
    <source>
        <dbReference type="Proteomes" id="UP000545074"/>
    </source>
</evidence>
<accession>A0A7W2KI53</accession>
<dbReference type="EMBL" id="JACGCX010000012">
    <property type="protein sequence ID" value="MBA6098959.1"/>
    <property type="molecule type" value="Genomic_DNA"/>
</dbReference>
<dbReference type="AlphaFoldDB" id="A0A7W2KI53"/>
<comment type="caution">
    <text evidence="1">The sequence shown here is derived from an EMBL/GenBank/DDBJ whole genome shotgun (WGS) entry which is preliminary data.</text>
</comment>
<sequence length="201" mass="21766">MTDVLVEQLQALLPPVSYDPKGSVLGAQLTAEAGALGEAIEALEAVQSAMFPQTAGDFIEDWERVYSLQPLPNASYQDRVNAVIAAMADLGGQSIPYFERLALLFGVTAEVQVFRVPVVGLMNTGDPVYAGDWPYIWRVNSPLSASINAPMESRLTERRPANTEVVFGYGREVVSTVTTAADELFGAVHYAPFPLVSQENE</sequence>
<gene>
    <name evidence="1" type="ORF">H4C80_17770</name>
</gene>
<reference evidence="1 2" key="1">
    <citation type="submission" date="2020-07" db="EMBL/GenBank/DDBJ databases">
        <title>Diversity of carbapenemase encoding genes among Pseudomonas putida group clinical isolates in a tertiary Brazilian hospital.</title>
        <authorList>
            <person name="Alberto-Lei F."/>
            <person name="Nodari C.S."/>
            <person name="Streling A.P."/>
            <person name="Paulino J.T."/>
            <person name="Bessa-Neto F.O."/>
            <person name="Cayo R."/>
            <person name="Gales A.C."/>
        </authorList>
    </citation>
    <scope>NUCLEOTIDE SEQUENCE [LARGE SCALE GENOMIC DNA]</scope>
    <source>
        <strain evidence="1 2">12815</strain>
    </source>
</reference>
<name>A0A7W2KI53_9PSED</name>
<organism evidence="1 2">
    <name type="scientific">Pseudomonas juntendi</name>
    <dbReference type="NCBI Taxonomy" id="2666183"/>
    <lineage>
        <taxon>Bacteria</taxon>
        <taxon>Pseudomonadati</taxon>
        <taxon>Pseudomonadota</taxon>
        <taxon>Gammaproteobacteria</taxon>
        <taxon>Pseudomonadales</taxon>
        <taxon>Pseudomonadaceae</taxon>
        <taxon>Pseudomonas</taxon>
    </lineage>
</organism>
<dbReference type="Pfam" id="PF10076">
    <property type="entry name" value="Phage_Mu_Gp48"/>
    <property type="match status" value="1"/>
</dbReference>
<dbReference type="RefSeq" id="WP_182390002.1">
    <property type="nucleotide sequence ID" value="NZ_JACGCX010000012.1"/>
</dbReference>
<dbReference type="InterPro" id="IPR018755">
    <property type="entry name" value="Phage_Mu_Gp48"/>
</dbReference>
<protein>
    <submittedName>
        <fullName evidence="1">DUF2313 domain-containing protein</fullName>
    </submittedName>
</protein>